<dbReference type="EMBL" id="DWWJ01000083">
    <property type="protein sequence ID" value="HJC40770.1"/>
    <property type="molecule type" value="Genomic_DNA"/>
</dbReference>
<evidence type="ECO:0000259" key="7">
    <source>
        <dbReference type="Pfam" id="PF00155"/>
    </source>
</evidence>
<evidence type="ECO:0000256" key="2">
    <source>
        <dbReference type="ARBA" id="ARBA00007441"/>
    </source>
</evidence>
<protein>
    <recommendedName>
        <fullName evidence="6">Aminotransferase</fullName>
        <ecNumber evidence="6">2.6.1.-</ecNumber>
    </recommendedName>
</protein>
<organism evidence="8 9">
    <name type="scientific">Candidatus Intestinimonas pullistercoris</name>
    <dbReference type="NCBI Taxonomy" id="2838623"/>
    <lineage>
        <taxon>Bacteria</taxon>
        <taxon>Bacillati</taxon>
        <taxon>Bacillota</taxon>
        <taxon>Clostridia</taxon>
        <taxon>Eubacteriales</taxon>
        <taxon>Intestinimonas</taxon>
    </lineage>
</organism>
<comment type="cofactor">
    <cofactor evidence="1 6">
        <name>pyridoxal 5'-phosphate</name>
        <dbReference type="ChEBI" id="CHEBI:597326"/>
    </cofactor>
</comment>
<reference evidence="8" key="1">
    <citation type="journal article" date="2021" name="PeerJ">
        <title>Extensive microbial diversity within the chicken gut microbiome revealed by metagenomics and culture.</title>
        <authorList>
            <person name="Gilroy R."/>
            <person name="Ravi A."/>
            <person name="Getino M."/>
            <person name="Pursley I."/>
            <person name="Horton D.L."/>
            <person name="Alikhan N.F."/>
            <person name="Baker D."/>
            <person name="Gharbi K."/>
            <person name="Hall N."/>
            <person name="Watson M."/>
            <person name="Adriaenssens E.M."/>
            <person name="Foster-Nyarko E."/>
            <person name="Jarju S."/>
            <person name="Secka A."/>
            <person name="Antonio M."/>
            <person name="Oren A."/>
            <person name="Chaudhuri R.R."/>
            <person name="La Ragione R."/>
            <person name="Hildebrand F."/>
            <person name="Pallen M.J."/>
        </authorList>
    </citation>
    <scope>NUCLEOTIDE SEQUENCE</scope>
    <source>
        <strain evidence="8">CHK186-1790</strain>
    </source>
</reference>
<dbReference type="PANTHER" id="PTHR46383">
    <property type="entry name" value="ASPARTATE AMINOTRANSFERASE"/>
    <property type="match status" value="1"/>
</dbReference>
<dbReference type="GO" id="GO:0006520">
    <property type="term" value="P:amino acid metabolic process"/>
    <property type="evidence" value="ECO:0007669"/>
    <property type="project" value="InterPro"/>
</dbReference>
<dbReference type="Proteomes" id="UP000823882">
    <property type="component" value="Unassembled WGS sequence"/>
</dbReference>
<keyword evidence="3 6" id="KW-0032">Aminotransferase</keyword>
<gene>
    <name evidence="8" type="ORF">H9701_04375</name>
</gene>
<dbReference type="EC" id="2.6.1.-" evidence="6"/>
<accession>A0A9D2T0M1</accession>
<reference evidence="8" key="2">
    <citation type="submission" date="2021-04" db="EMBL/GenBank/DDBJ databases">
        <authorList>
            <person name="Gilroy R."/>
        </authorList>
    </citation>
    <scope>NUCLEOTIDE SEQUENCE</scope>
    <source>
        <strain evidence="8">CHK186-1790</strain>
    </source>
</reference>
<dbReference type="PROSITE" id="PS00105">
    <property type="entry name" value="AA_TRANSFER_CLASS_1"/>
    <property type="match status" value="1"/>
</dbReference>
<feature type="domain" description="Aminotransferase class I/classII large" evidence="7">
    <location>
        <begin position="32"/>
        <end position="390"/>
    </location>
</feature>
<dbReference type="InterPro" id="IPR004839">
    <property type="entry name" value="Aminotransferase_I/II_large"/>
</dbReference>
<evidence type="ECO:0000313" key="9">
    <source>
        <dbReference type="Proteomes" id="UP000823882"/>
    </source>
</evidence>
<dbReference type="InterPro" id="IPR015422">
    <property type="entry name" value="PyrdxlP-dep_Trfase_small"/>
</dbReference>
<evidence type="ECO:0000256" key="5">
    <source>
        <dbReference type="ARBA" id="ARBA00022898"/>
    </source>
</evidence>
<name>A0A9D2T0M1_9FIRM</name>
<dbReference type="InterPro" id="IPR004838">
    <property type="entry name" value="NHTrfase_class1_PyrdxlP-BS"/>
</dbReference>
<evidence type="ECO:0000256" key="3">
    <source>
        <dbReference type="ARBA" id="ARBA00022576"/>
    </source>
</evidence>
<dbReference type="SUPFAM" id="SSF53383">
    <property type="entry name" value="PLP-dependent transferases"/>
    <property type="match status" value="1"/>
</dbReference>
<dbReference type="GO" id="GO:0030170">
    <property type="term" value="F:pyridoxal phosphate binding"/>
    <property type="evidence" value="ECO:0007669"/>
    <property type="project" value="InterPro"/>
</dbReference>
<dbReference type="PRINTS" id="PR00753">
    <property type="entry name" value="ACCSYNTHASE"/>
</dbReference>
<evidence type="ECO:0000313" key="8">
    <source>
        <dbReference type="EMBL" id="HJC40770.1"/>
    </source>
</evidence>
<dbReference type="Gene3D" id="3.90.1150.10">
    <property type="entry name" value="Aspartate Aminotransferase, domain 1"/>
    <property type="match status" value="1"/>
</dbReference>
<dbReference type="AlphaFoldDB" id="A0A9D2T0M1"/>
<keyword evidence="4 6" id="KW-0808">Transferase</keyword>
<dbReference type="PANTHER" id="PTHR46383:SF1">
    <property type="entry name" value="ASPARTATE AMINOTRANSFERASE"/>
    <property type="match status" value="1"/>
</dbReference>
<comment type="caution">
    <text evidence="8">The sequence shown here is derived from an EMBL/GenBank/DDBJ whole genome shotgun (WGS) entry which is preliminary data.</text>
</comment>
<evidence type="ECO:0000256" key="4">
    <source>
        <dbReference type="ARBA" id="ARBA00022679"/>
    </source>
</evidence>
<dbReference type="InterPro" id="IPR050596">
    <property type="entry name" value="AspAT/PAT-like"/>
</dbReference>
<evidence type="ECO:0000256" key="1">
    <source>
        <dbReference type="ARBA" id="ARBA00001933"/>
    </source>
</evidence>
<proteinExistence type="inferred from homology"/>
<dbReference type="InterPro" id="IPR015421">
    <property type="entry name" value="PyrdxlP-dep_Trfase_major"/>
</dbReference>
<dbReference type="Pfam" id="PF00155">
    <property type="entry name" value="Aminotran_1_2"/>
    <property type="match status" value="1"/>
</dbReference>
<dbReference type="GO" id="GO:0008483">
    <property type="term" value="F:transaminase activity"/>
    <property type="evidence" value="ECO:0007669"/>
    <property type="project" value="UniProtKB-KW"/>
</dbReference>
<dbReference type="InterPro" id="IPR015424">
    <property type="entry name" value="PyrdxlP-dep_Trfase"/>
</dbReference>
<dbReference type="CDD" id="cd00609">
    <property type="entry name" value="AAT_like"/>
    <property type="match status" value="1"/>
</dbReference>
<comment type="similarity">
    <text evidence="2 6">Belongs to the class-I pyridoxal-phosphate-dependent aminotransferase family.</text>
</comment>
<sequence>MKELSQIAVGVRASTTLAIDAMFKQMKADGVDVIGFGAGEPDFNTPDNIKEAGEAAIRENFTRYTPTAGILDLRQAVCDRLRADCGLDYQPSQIVVGSGAKHALYGALRALVDPGDEVIIPAPYWVSYYEMVRMVGGVPVIVTAQESAGFKLTPEQLAGAVTPKTKAVLLNNPSNPTGMVYDRAELRALADVCVERDLYVIADEIYYRLVYDGRTFTSFAALGEDVKERTIVINGVSKSYAMTGWRVGYAAAPETIAKVISNYQSHSAGAACSIAQKAAVAALAGPQETVETMRQAFEARRDHLVERMNAIPGVSCLKPQGAFYVMMNLKELLGRELHGTVIHNADDFADAFLKHGLVATVPGTGFGAPEFVRWSYATSMENIDAGLDRLEQFLRG</sequence>
<dbReference type="FunFam" id="3.40.640.10:FF:000033">
    <property type="entry name" value="Aspartate aminotransferase"/>
    <property type="match status" value="1"/>
</dbReference>
<evidence type="ECO:0000256" key="6">
    <source>
        <dbReference type="RuleBase" id="RU000481"/>
    </source>
</evidence>
<keyword evidence="5" id="KW-0663">Pyridoxal phosphate</keyword>
<dbReference type="Gene3D" id="3.40.640.10">
    <property type="entry name" value="Type I PLP-dependent aspartate aminotransferase-like (Major domain)"/>
    <property type="match status" value="1"/>
</dbReference>